<dbReference type="InterPro" id="IPR018060">
    <property type="entry name" value="HTH_AraC"/>
</dbReference>
<dbReference type="InterPro" id="IPR020449">
    <property type="entry name" value="Tscrpt_reg_AraC-type_HTH"/>
</dbReference>
<evidence type="ECO:0000256" key="3">
    <source>
        <dbReference type="ARBA" id="ARBA00023163"/>
    </source>
</evidence>
<feature type="domain" description="HTH araC/xylS-type" evidence="4">
    <location>
        <begin position="176"/>
        <end position="277"/>
    </location>
</feature>
<organism evidence="5 6">
    <name type="scientific">Sphingobium vermicomposti</name>
    <dbReference type="NCBI Taxonomy" id="529005"/>
    <lineage>
        <taxon>Bacteria</taxon>
        <taxon>Pseudomonadati</taxon>
        <taxon>Pseudomonadota</taxon>
        <taxon>Alphaproteobacteria</taxon>
        <taxon>Sphingomonadales</taxon>
        <taxon>Sphingomonadaceae</taxon>
        <taxon>Sphingobium</taxon>
    </lineage>
</organism>
<reference evidence="5 6" key="1">
    <citation type="submission" date="2020-03" db="EMBL/GenBank/DDBJ databases">
        <title>Genomic Encyclopedia of Type Strains, Phase IV (KMG-IV): sequencing the most valuable type-strain genomes for metagenomic binning, comparative biology and taxonomic classification.</title>
        <authorList>
            <person name="Goeker M."/>
        </authorList>
    </citation>
    <scope>NUCLEOTIDE SEQUENCE [LARGE SCALE GENOMIC DNA]</scope>
    <source>
        <strain evidence="5 6">DSM 21299</strain>
    </source>
</reference>
<dbReference type="InterPro" id="IPR018062">
    <property type="entry name" value="HTH_AraC-typ_CS"/>
</dbReference>
<accession>A0A846MBJ4</accession>
<protein>
    <submittedName>
        <fullName evidence="5">AraC-like DNA-binding protein</fullName>
    </submittedName>
</protein>
<dbReference type="InterPro" id="IPR009057">
    <property type="entry name" value="Homeodomain-like_sf"/>
</dbReference>
<dbReference type="PRINTS" id="PR00032">
    <property type="entry name" value="HTHARAC"/>
</dbReference>
<keyword evidence="2 5" id="KW-0238">DNA-binding</keyword>
<dbReference type="Proteomes" id="UP000576821">
    <property type="component" value="Unassembled WGS sequence"/>
</dbReference>
<name>A0A846MBJ4_9SPHN</name>
<dbReference type="PANTHER" id="PTHR46796">
    <property type="entry name" value="HTH-TYPE TRANSCRIPTIONAL ACTIVATOR RHAS-RELATED"/>
    <property type="match status" value="1"/>
</dbReference>
<dbReference type="Pfam" id="PF12833">
    <property type="entry name" value="HTH_18"/>
    <property type="match status" value="1"/>
</dbReference>
<gene>
    <name evidence="5" type="ORF">FHS54_003231</name>
</gene>
<dbReference type="Gene3D" id="1.10.10.60">
    <property type="entry name" value="Homeodomain-like"/>
    <property type="match status" value="2"/>
</dbReference>
<dbReference type="AlphaFoldDB" id="A0A846MBJ4"/>
<keyword evidence="3" id="KW-0804">Transcription</keyword>
<dbReference type="PANTHER" id="PTHR46796:SF7">
    <property type="entry name" value="ARAC FAMILY TRANSCRIPTIONAL REGULATOR"/>
    <property type="match status" value="1"/>
</dbReference>
<keyword evidence="1" id="KW-0805">Transcription regulation</keyword>
<dbReference type="SUPFAM" id="SSF46689">
    <property type="entry name" value="Homeodomain-like"/>
    <property type="match status" value="2"/>
</dbReference>
<dbReference type="GO" id="GO:0043565">
    <property type="term" value="F:sequence-specific DNA binding"/>
    <property type="evidence" value="ECO:0007669"/>
    <property type="project" value="InterPro"/>
</dbReference>
<evidence type="ECO:0000313" key="5">
    <source>
        <dbReference type="EMBL" id="NIJ18231.1"/>
    </source>
</evidence>
<sequence>MDFTPTITHSVSLHGGRFELVEWRWPDMIDFTIREPALMLEMSLPPLATDASAEFPDIDRGNRCFMGTMFIRYPGIMVHGRGEGGHIRVLRAIFSGQHAAAILGEDDVPPVQVLQGLLDIRNDALRFMMRQALRELTRPEAQSTDALEALHTLVAVEVRRLFERQVHAPTGGRLASWQYRRIRERLLESDIAPSISELAALCGISVRHLHRQFQALTGSTVIAYVDNFRMSRAQALLSDRDMPIKIVASQLGFAHPNSFARAFRRATGMTPLHYRQSISGSAQEEAPSP</sequence>
<keyword evidence="6" id="KW-1185">Reference proteome</keyword>
<dbReference type="EMBL" id="JAASQR010000004">
    <property type="protein sequence ID" value="NIJ18231.1"/>
    <property type="molecule type" value="Genomic_DNA"/>
</dbReference>
<dbReference type="PROSITE" id="PS00041">
    <property type="entry name" value="HTH_ARAC_FAMILY_1"/>
    <property type="match status" value="1"/>
</dbReference>
<dbReference type="PROSITE" id="PS01124">
    <property type="entry name" value="HTH_ARAC_FAMILY_2"/>
    <property type="match status" value="1"/>
</dbReference>
<evidence type="ECO:0000313" key="6">
    <source>
        <dbReference type="Proteomes" id="UP000576821"/>
    </source>
</evidence>
<evidence type="ECO:0000256" key="1">
    <source>
        <dbReference type="ARBA" id="ARBA00023015"/>
    </source>
</evidence>
<comment type="caution">
    <text evidence="5">The sequence shown here is derived from an EMBL/GenBank/DDBJ whole genome shotgun (WGS) entry which is preliminary data.</text>
</comment>
<evidence type="ECO:0000259" key="4">
    <source>
        <dbReference type="PROSITE" id="PS01124"/>
    </source>
</evidence>
<dbReference type="SMART" id="SM00342">
    <property type="entry name" value="HTH_ARAC"/>
    <property type="match status" value="1"/>
</dbReference>
<evidence type="ECO:0000256" key="2">
    <source>
        <dbReference type="ARBA" id="ARBA00023125"/>
    </source>
</evidence>
<dbReference type="InterPro" id="IPR050204">
    <property type="entry name" value="AraC_XylS_family_regulators"/>
</dbReference>
<dbReference type="GO" id="GO:0003700">
    <property type="term" value="F:DNA-binding transcription factor activity"/>
    <property type="evidence" value="ECO:0007669"/>
    <property type="project" value="InterPro"/>
</dbReference>
<proteinExistence type="predicted"/>